<proteinExistence type="predicted"/>
<gene>
    <name evidence="5" type="ORF">CAAN4_B05842</name>
</gene>
<evidence type="ECO:0000313" key="6">
    <source>
        <dbReference type="Proteomes" id="UP001497600"/>
    </source>
</evidence>
<dbReference type="Pfam" id="PF05224">
    <property type="entry name" value="NDT80_PhoG"/>
    <property type="match status" value="1"/>
</dbReference>
<dbReference type="InterPro" id="IPR008967">
    <property type="entry name" value="p53-like_TF_DNA-bd_sf"/>
</dbReference>
<name>A0ABP0E8P8_9ASCO</name>
<feature type="compositionally biased region" description="Gly residues" evidence="3">
    <location>
        <begin position="77"/>
        <end position="91"/>
    </location>
</feature>
<dbReference type="EMBL" id="OZ004254">
    <property type="protein sequence ID" value="CAK7896606.1"/>
    <property type="molecule type" value="Genomic_DNA"/>
</dbReference>
<dbReference type="InterPro" id="IPR052605">
    <property type="entry name" value="Fungal_trans_regulator"/>
</dbReference>
<feature type="compositionally biased region" description="Polar residues" evidence="3">
    <location>
        <begin position="411"/>
        <end position="433"/>
    </location>
</feature>
<dbReference type="SUPFAM" id="SSF49417">
    <property type="entry name" value="p53-like transcription factors"/>
    <property type="match status" value="1"/>
</dbReference>
<evidence type="ECO:0000256" key="3">
    <source>
        <dbReference type="SAM" id="MobiDB-lite"/>
    </source>
</evidence>
<feature type="compositionally biased region" description="Polar residues" evidence="3">
    <location>
        <begin position="354"/>
        <end position="371"/>
    </location>
</feature>
<feature type="region of interest" description="Disordered" evidence="3">
    <location>
        <begin position="171"/>
        <end position="239"/>
    </location>
</feature>
<evidence type="ECO:0000313" key="5">
    <source>
        <dbReference type="EMBL" id="CAK7896606.1"/>
    </source>
</evidence>
<feature type="region of interest" description="Disordered" evidence="3">
    <location>
        <begin position="906"/>
        <end position="926"/>
    </location>
</feature>
<sequence>MEDKASSGAEAYDDLTSLFLPDILHGAGAAETDYSVATSTSNPPRPTQTTNSAPPVASTRGESGSVNSSGPDSGIASGSGSGTGTGMGTAAGTGTSDNTSEFGYPAGFSVKLEDELGPIDSFPTSLRPDELSSFNTFINNNDFISNSSGGVTTTSSNFGLGSGNGGAFRGGVLPNGGSGGASSVPGVRSGTPLTSNDNNNANNNNNSGVMPGIGGGNNSYSPGTVAPPPPTGYNYPQQHPLHHQMMYSNTLSINQAQQQQPVQSQQQNPYINHYANYVPIEAAATAAMQQRQQRQHMASHPVPQSNMFNPDLTWYPNNQYEQSYLEKSYSSDLQSKFFPRVDREGYPVRNEYQSELPQSDQSANFQRSVGHQGQAHRAPSAQSQQPSQSEPTDSTPGKKHLKRKQEENAKYNKSGSMKKTSGSNVKASTSGTAVTGKKKYHLPSLTSLLDLKTVPVKNSVKYQILDRDDNNISINLSAFINGRFYTNEADNKNYYQFNSSPSDELGASKLADASNQPPKILSCYRRNFIQLSANLNLSGFKSSNTKMLKLQTSDFGYTVTRVIKCFKLEILANTNFSTAENVPMFVAEDKEKKPNTSAAVSQKNQDINPDPITSMEHIIGLTDNPDPNSREVDNYYTVKRLQFKSATPNNGKISFQNYYNIIVRLSAIVVDLYYDDYVDERSTSSDKNEIALFDLVSEPLIVRGRNPSFYEDRKDILIKGRDSNMKESFKNASKGSVSDKQTEASVAAVRSGGTTVSTTDDILEEEDDDEDDGDDDDDDEDRGKQSTGFIQPYGTTSDKPIPPLAYSATTSSLINLKSIMNGKPNKAATNTSINEEKNKLVDGEVNRRSLDNQPIALETKQENKRYKYFPISNVYYLPPISVVYFPHGAHGEEKIYSRRNSSVVEEDVSEKALSPPRRKSSNVYFK</sequence>
<feature type="compositionally biased region" description="Low complexity" evidence="3">
    <location>
        <begin position="181"/>
        <end position="206"/>
    </location>
</feature>
<feature type="region of interest" description="Disordered" evidence="3">
    <location>
        <begin position="354"/>
        <end position="435"/>
    </location>
</feature>
<dbReference type="InterPro" id="IPR037141">
    <property type="entry name" value="NDT80_DNA-bd_dom_sf"/>
</dbReference>
<evidence type="ECO:0000256" key="1">
    <source>
        <dbReference type="ARBA" id="ARBA00023125"/>
    </source>
</evidence>
<dbReference type="Gene3D" id="2.60.40.1390">
    <property type="entry name" value="NDT80 DNA-binding domain"/>
    <property type="match status" value="1"/>
</dbReference>
<accession>A0ABP0E8P8</accession>
<feature type="region of interest" description="Disordered" evidence="3">
    <location>
        <begin position="728"/>
        <end position="803"/>
    </location>
</feature>
<reference evidence="5 6" key="1">
    <citation type="submission" date="2024-01" db="EMBL/GenBank/DDBJ databases">
        <authorList>
            <consortium name="Genoscope - CEA"/>
            <person name="William W."/>
        </authorList>
    </citation>
    <scope>NUCLEOTIDE SEQUENCE [LARGE SCALE GENOMIC DNA]</scope>
    <source>
        <strain evidence="5 6">29B2s-10</strain>
    </source>
</reference>
<evidence type="ECO:0000256" key="2">
    <source>
        <dbReference type="PROSITE-ProRule" id="PRU00850"/>
    </source>
</evidence>
<feature type="region of interest" description="Disordered" evidence="3">
    <location>
        <begin position="290"/>
        <end position="314"/>
    </location>
</feature>
<feature type="compositionally biased region" description="Polar residues" evidence="3">
    <location>
        <begin position="730"/>
        <end position="739"/>
    </location>
</feature>
<dbReference type="InterPro" id="IPR024061">
    <property type="entry name" value="NDT80_DNA-bd_dom"/>
</dbReference>
<organism evidence="5 6">
    <name type="scientific">[Candida] anglica</name>
    <dbReference type="NCBI Taxonomy" id="148631"/>
    <lineage>
        <taxon>Eukaryota</taxon>
        <taxon>Fungi</taxon>
        <taxon>Dikarya</taxon>
        <taxon>Ascomycota</taxon>
        <taxon>Saccharomycotina</taxon>
        <taxon>Pichiomycetes</taxon>
        <taxon>Debaryomycetaceae</taxon>
        <taxon>Kurtzmaniella</taxon>
    </lineage>
</organism>
<dbReference type="Proteomes" id="UP001497600">
    <property type="component" value="Chromosome B"/>
</dbReference>
<feature type="region of interest" description="Disordered" evidence="3">
    <location>
        <begin position="33"/>
        <end position="100"/>
    </location>
</feature>
<dbReference type="PANTHER" id="PTHR35144:SF1">
    <property type="entry name" value="PROTEIN PACG"/>
    <property type="match status" value="1"/>
</dbReference>
<feature type="compositionally biased region" description="Acidic residues" evidence="3">
    <location>
        <begin position="761"/>
        <end position="780"/>
    </location>
</feature>
<feature type="compositionally biased region" description="Gly residues" evidence="3">
    <location>
        <begin position="171"/>
        <end position="180"/>
    </location>
</feature>
<feature type="DNA-binding region" description="NDT80" evidence="2">
    <location>
        <begin position="427"/>
        <end position="714"/>
    </location>
</feature>
<keyword evidence="1 2" id="KW-0238">DNA-binding</keyword>
<feature type="domain" description="NDT80" evidence="4">
    <location>
        <begin position="427"/>
        <end position="714"/>
    </location>
</feature>
<dbReference type="PROSITE" id="PS51517">
    <property type="entry name" value="NDT80"/>
    <property type="match status" value="1"/>
</dbReference>
<keyword evidence="6" id="KW-1185">Reference proteome</keyword>
<protein>
    <recommendedName>
        <fullName evidence="4">NDT80 domain-containing protein</fullName>
    </recommendedName>
</protein>
<dbReference type="PANTHER" id="PTHR35144">
    <property type="entry name" value="MEIOSIS-SPECIFIC TRANSCRIPTION FACTOR NDT80"/>
    <property type="match status" value="1"/>
</dbReference>
<feature type="compositionally biased region" description="Polar residues" evidence="3">
    <location>
        <begin position="785"/>
        <end position="798"/>
    </location>
</feature>
<feature type="compositionally biased region" description="Polar residues" evidence="3">
    <location>
        <begin position="35"/>
        <end position="53"/>
    </location>
</feature>
<evidence type="ECO:0000259" key="4">
    <source>
        <dbReference type="PROSITE" id="PS51517"/>
    </source>
</evidence>
<feature type="compositionally biased region" description="Low complexity" evidence="3">
    <location>
        <begin position="378"/>
        <end position="389"/>
    </location>
</feature>